<gene>
    <name evidence="1" type="ORF">DI551_05935</name>
</gene>
<dbReference type="Proteomes" id="UP000249417">
    <property type="component" value="Unassembled WGS sequence"/>
</dbReference>
<sequence>MEIKNSKMLLDHFKTVAPDRPVFREFYDAALKLCTQLRVPLEKSGSGAFTTATQRMQARYNTDMLVGRFGLPNEIFNSLGLINTYAYKPMMDLQDAIKDEKPIDELEAKLSASARKVCAAFYGPSLLAQDIQERAKRDRAIGPEETPFRSETSARAFARIHDAARLFIALNEDKFDEKSLADVKETLDVYSNRLKKISVAMGKTMTLLLDDFGPRQPSAPNLKAV</sequence>
<organism evidence="1 2">
    <name type="scientific">Micavibrio aeruginosavorus</name>
    <dbReference type="NCBI Taxonomy" id="349221"/>
    <lineage>
        <taxon>Bacteria</taxon>
        <taxon>Pseudomonadati</taxon>
        <taxon>Bdellovibrionota</taxon>
        <taxon>Bdellovibrionia</taxon>
        <taxon>Bdellovibrionales</taxon>
        <taxon>Pseudobdellovibrionaceae</taxon>
        <taxon>Micavibrio</taxon>
    </lineage>
</organism>
<evidence type="ECO:0000313" key="2">
    <source>
        <dbReference type="Proteomes" id="UP000249417"/>
    </source>
</evidence>
<dbReference type="AlphaFoldDB" id="A0A2W5PMW6"/>
<reference evidence="1 2" key="1">
    <citation type="submission" date="2017-08" db="EMBL/GenBank/DDBJ databases">
        <title>Infants hospitalized years apart are colonized by the same room-sourced microbial strains.</title>
        <authorList>
            <person name="Brooks B."/>
            <person name="Olm M.R."/>
            <person name="Firek B.A."/>
            <person name="Baker R."/>
            <person name="Thomas B.C."/>
            <person name="Morowitz M.J."/>
            <person name="Banfield J.F."/>
        </authorList>
    </citation>
    <scope>NUCLEOTIDE SEQUENCE [LARGE SCALE GENOMIC DNA]</scope>
    <source>
        <strain evidence="1">S2_005_002_R2_29</strain>
    </source>
</reference>
<dbReference type="EMBL" id="QFQB01000034">
    <property type="protein sequence ID" value="PZQ46007.1"/>
    <property type="molecule type" value="Genomic_DNA"/>
</dbReference>
<evidence type="ECO:0000313" key="1">
    <source>
        <dbReference type="EMBL" id="PZQ46007.1"/>
    </source>
</evidence>
<comment type="caution">
    <text evidence="1">The sequence shown here is derived from an EMBL/GenBank/DDBJ whole genome shotgun (WGS) entry which is preliminary data.</text>
</comment>
<proteinExistence type="predicted"/>
<name>A0A2W5PMW6_9BACT</name>
<protein>
    <submittedName>
        <fullName evidence="1">Uncharacterized protein</fullName>
    </submittedName>
</protein>
<accession>A0A2W5PMW6</accession>